<keyword evidence="1" id="KW-0472">Membrane</keyword>
<keyword evidence="1" id="KW-1133">Transmembrane helix</keyword>
<reference evidence="2" key="1">
    <citation type="submission" date="2023-10" db="EMBL/GenBank/DDBJ databases">
        <authorList>
            <person name="Chen Y."/>
            <person name="Shah S."/>
            <person name="Dougan E. K."/>
            <person name="Thang M."/>
            <person name="Chan C."/>
        </authorList>
    </citation>
    <scope>NUCLEOTIDE SEQUENCE [LARGE SCALE GENOMIC DNA]</scope>
</reference>
<evidence type="ECO:0000313" key="2">
    <source>
        <dbReference type="EMBL" id="CAK0850098.1"/>
    </source>
</evidence>
<accession>A0ABN9TW38</accession>
<evidence type="ECO:0000313" key="3">
    <source>
        <dbReference type="Proteomes" id="UP001189429"/>
    </source>
</evidence>
<evidence type="ECO:0000256" key="1">
    <source>
        <dbReference type="SAM" id="Phobius"/>
    </source>
</evidence>
<feature type="transmembrane region" description="Helical" evidence="1">
    <location>
        <begin position="6"/>
        <end position="26"/>
    </location>
</feature>
<dbReference type="Proteomes" id="UP001189429">
    <property type="component" value="Unassembled WGS sequence"/>
</dbReference>
<sequence>VFSNLVPFLGISVIYRFHVFFAYCWVANAIMGTQVHHSGHKWPWMTVLDHQPNVHDLHHELFSCNFGNIGILDYLHGTARDHEAHYKERALREERKQALRDPLSGKQKPS</sequence>
<keyword evidence="1" id="KW-0812">Transmembrane</keyword>
<name>A0ABN9TW38_9DINO</name>
<evidence type="ECO:0008006" key="4">
    <source>
        <dbReference type="Google" id="ProtNLM"/>
    </source>
</evidence>
<comment type="caution">
    <text evidence="2">The sequence shown here is derived from an EMBL/GenBank/DDBJ whole genome shotgun (WGS) entry which is preliminary data.</text>
</comment>
<proteinExistence type="predicted"/>
<organism evidence="2 3">
    <name type="scientific">Prorocentrum cordatum</name>
    <dbReference type="NCBI Taxonomy" id="2364126"/>
    <lineage>
        <taxon>Eukaryota</taxon>
        <taxon>Sar</taxon>
        <taxon>Alveolata</taxon>
        <taxon>Dinophyceae</taxon>
        <taxon>Prorocentrales</taxon>
        <taxon>Prorocentraceae</taxon>
        <taxon>Prorocentrum</taxon>
    </lineage>
</organism>
<gene>
    <name evidence="2" type="ORF">PCOR1329_LOCUS42613</name>
</gene>
<feature type="non-terminal residue" evidence="2">
    <location>
        <position position="1"/>
    </location>
</feature>
<protein>
    <recommendedName>
        <fullName evidence="4">Fatty acid hydroxylase domain-containing protein</fullName>
    </recommendedName>
</protein>
<keyword evidence="3" id="KW-1185">Reference proteome</keyword>
<dbReference type="EMBL" id="CAUYUJ010015119">
    <property type="protein sequence ID" value="CAK0850098.1"/>
    <property type="molecule type" value="Genomic_DNA"/>
</dbReference>